<reference evidence="8" key="1">
    <citation type="submission" date="2020-10" db="EMBL/GenBank/DDBJ databases">
        <authorList>
            <person name="Gilroy R."/>
        </authorList>
    </citation>
    <scope>NUCLEOTIDE SEQUENCE</scope>
    <source>
        <strain evidence="8">7293</strain>
    </source>
</reference>
<evidence type="ECO:0000256" key="2">
    <source>
        <dbReference type="ARBA" id="ARBA00022630"/>
    </source>
</evidence>
<keyword evidence="6" id="KW-0676">Redox-active center</keyword>
<evidence type="ECO:0000256" key="5">
    <source>
        <dbReference type="ARBA" id="ARBA00023157"/>
    </source>
</evidence>
<dbReference type="Proteomes" id="UP000823615">
    <property type="component" value="Unassembled WGS sequence"/>
</dbReference>
<dbReference type="PANTHER" id="PTHR48105">
    <property type="entry name" value="THIOREDOXIN REDUCTASE 1-RELATED-RELATED"/>
    <property type="match status" value="1"/>
</dbReference>
<comment type="similarity">
    <text evidence="1">Belongs to the class-II pyridine nucleotide-disulfide oxidoreductase family.</text>
</comment>
<keyword evidence="2" id="KW-0285">Flavoprotein</keyword>
<evidence type="ECO:0000259" key="7">
    <source>
        <dbReference type="Pfam" id="PF07992"/>
    </source>
</evidence>
<dbReference type="AlphaFoldDB" id="A0A9D9E191"/>
<dbReference type="Pfam" id="PF07992">
    <property type="entry name" value="Pyr_redox_2"/>
    <property type="match status" value="1"/>
</dbReference>
<dbReference type="PRINTS" id="PR00469">
    <property type="entry name" value="PNDRDTASEII"/>
</dbReference>
<evidence type="ECO:0000313" key="8">
    <source>
        <dbReference type="EMBL" id="MBO8436800.1"/>
    </source>
</evidence>
<organism evidence="8 9">
    <name type="scientific">Candidatus Ornithospirochaeta stercoripullorum</name>
    <dbReference type="NCBI Taxonomy" id="2840899"/>
    <lineage>
        <taxon>Bacteria</taxon>
        <taxon>Pseudomonadati</taxon>
        <taxon>Spirochaetota</taxon>
        <taxon>Spirochaetia</taxon>
        <taxon>Spirochaetales</taxon>
        <taxon>Spirochaetaceae</taxon>
        <taxon>Spirochaetaceae incertae sedis</taxon>
        <taxon>Candidatus Ornithospirochaeta</taxon>
    </lineage>
</organism>
<dbReference type="InterPro" id="IPR036249">
    <property type="entry name" value="Thioredoxin-like_sf"/>
</dbReference>
<accession>A0A9D9E191</accession>
<evidence type="ECO:0000256" key="3">
    <source>
        <dbReference type="ARBA" id="ARBA00022827"/>
    </source>
</evidence>
<dbReference type="InterPro" id="IPR008255">
    <property type="entry name" value="Pyr_nucl-diS_OxRdtase_2_AS"/>
</dbReference>
<dbReference type="EMBL" id="JADIMT010000088">
    <property type="protein sequence ID" value="MBO8436800.1"/>
    <property type="molecule type" value="Genomic_DNA"/>
</dbReference>
<evidence type="ECO:0000313" key="9">
    <source>
        <dbReference type="Proteomes" id="UP000823615"/>
    </source>
</evidence>
<evidence type="ECO:0000256" key="4">
    <source>
        <dbReference type="ARBA" id="ARBA00023002"/>
    </source>
</evidence>
<comment type="caution">
    <text evidence="8">The sequence shown here is derived from an EMBL/GenBank/DDBJ whole genome shotgun (WGS) entry which is preliminary data.</text>
</comment>
<proteinExistence type="inferred from homology"/>
<evidence type="ECO:0000256" key="1">
    <source>
        <dbReference type="ARBA" id="ARBA00009333"/>
    </source>
</evidence>
<protein>
    <submittedName>
        <fullName evidence="8">FAD-dependent oxidoreductase</fullName>
    </submittedName>
</protein>
<dbReference type="InterPro" id="IPR050097">
    <property type="entry name" value="Ferredoxin-NADP_redctase_2"/>
</dbReference>
<dbReference type="SUPFAM" id="SSF52833">
    <property type="entry name" value="Thioredoxin-like"/>
    <property type="match status" value="1"/>
</dbReference>
<sequence>MEKRIEEYDVAVIGGGAAGMTAALYAGRARLKTILIEKSLIGGLATYTSEIENYPGFPEGIDGTELMKLMDKQFRKFGVKVKLTDVKSVEDKQSYKIVSTFRTDYHVKAVVIATGGRPRLTGAKNEEQFCDKGISFCATCDAARYTGKRVMVIGSGDAAIEEGMFLTKFATEVLVSVIHDEGVMDANEVAREKALKNEKMKFLWNTAVDSFEGDELLKTVVLKNLKTGELMPVDVDGCFLFIGYLPNTGIFKDLITLDNRGYIITNEDMETNVPGIFAAGDVRHKTLRQVSTSVGDGAVAGYMAERYVDEINTLKNGILREGTVLCYFYNASEANDRNCLTLVEDYAKKNQDKLALEVIDVYKSDKLQKMLGAPDVPSVMVFRNGEKIFSSPFTDSVFSEIDKSL</sequence>
<dbReference type="GO" id="GO:0016668">
    <property type="term" value="F:oxidoreductase activity, acting on a sulfur group of donors, NAD(P) as acceptor"/>
    <property type="evidence" value="ECO:0007669"/>
    <property type="project" value="UniProtKB-ARBA"/>
</dbReference>
<dbReference type="PROSITE" id="PS00573">
    <property type="entry name" value="PYRIDINE_REDOX_2"/>
    <property type="match status" value="1"/>
</dbReference>
<keyword evidence="3" id="KW-0274">FAD</keyword>
<evidence type="ECO:0000256" key="6">
    <source>
        <dbReference type="ARBA" id="ARBA00023284"/>
    </source>
</evidence>
<dbReference type="InterPro" id="IPR036188">
    <property type="entry name" value="FAD/NAD-bd_sf"/>
</dbReference>
<feature type="domain" description="FAD/NAD(P)-binding" evidence="7">
    <location>
        <begin position="8"/>
        <end position="297"/>
    </location>
</feature>
<dbReference type="PRINTS" id="PR00368">
    <property type="entry name" value="FADPNR"/>
</dbReference>
<keyword evidence="5" id="KW-1015">Disulfide bond</keyword>
<name>A0A9D9E191_9SPIO</name>
<dbReference type="SUPFAM" id="SSF51905">
    <property type="entry name" value="FAD/NAD(P)-binding domain"/>
    <property type="match status" value="1"/>
</dbReference>
<dbReference type="Gene3D" id="3.50.50.60">
    <property type="entry name" value="FAD/NAD(P)-binding domain"/>
    <property type="match status" value="2"/>
</dbReference>
<gene>
    <name evidence="8" type="ORF">IAA97_07480</name>
</gene>
<reference evidence="8" key="2">
    <citation type="journal article" date="2021" name="PeerJ">
        <title>Extensive microbial diversity within the chicken gut microbiome revealed by metagenomics and culture.</title>
        <authorList>
            <person name="Gilroy R."/>
            <person name="Ravi A."/>
            <person name="Getino M."/>
            <person name="Pursley I."/>
            <person name="Horton D.L."/>
            <person name="Alikhan N.F."/>
            <person name="Baker D."/>
            <person name="Gharbi K."/>
            <person name="Hall N."/>
            <person name="Watson M."/>
            <person name="Adriaenssens E.M."/>
            <person name="Foster-Nyarko E."/>
            <person name="Jarju S."/>
            <person name="Secka A."/>
            <person name="Antonio M."/>
            <person name="Oren A."/>
            <person name="Chaudhuri R.R."/>
            <person name="La Ragione R."/>
            <person name="Hildebrand F."/>
            <person name="Pallen M.J."/>
        </authorList>
    </citation>
    <scope>NUCLEOTIDE SEQUENCE</scope>
    <source>
        <strain evidence="8">7293</strain>
    </source>
</reference>
<keyword evidence="4" id="KW-0560">Oxidoreductase</keyword>
<dbReference type="InterPro" id="IPR023753">
    <property type="entry name" value="FAD/NAD-binding_dom"/>
</dbReference>